<feature type="compositionally biased region" description="Basic and acidic residues" evidence="1">
    <location>
        <begin position="238"/>
        <end position="253"/>
    </location>
</feature>
<dbReference type="SUPFAM" id="SSF53254">
    <property type="entry name" value="Phosphoglycerate mutase-like"/>
    <property type="match status" value="1"/>
</dbReference>
<evidence type="ECO:0000313" key="2">
    <source>
        <dbReference type="EMBL" id="KAL2282073.1"/>
    </source>
</evidence>
<dbReference type="Pfam" id="PF00300">
    <property type="entry name" value="His_Phos_1"/>
    <property type="match status" value="1"/>
</dbReference>
<sequence length="574" mass="63989">MAPVRPQRKGPRLIILIRHAQSEGNKNREIHQTIPDHRVKLTPDGWQQAYDAGKRLRKMLRADDTLHFFTSPYRRTRETTEGILATLTSDEAEPSPFKRNNIKVYEEPRLREQDFGNFQPCSAEMERMWQERADYGHFFYRIPNGESAADAYDRISGFNESLWRQFGEDDFASVCVLVTHGLMSRVFLMKWYHFSVEYFEDLRNINHCELLIMNKQDSGKYVLENNLRTWSELRKERALKKGKEKEKEKEKSDAGTPGSKDTSKLDKALSADSPVKPPRRWGGCPNGCSHDKSFRLRSALAELVHRDGTSVHPNLSAVPSPVTTTVSASSSLAALGFATPPTTNGTSTPSSNLGTRRPAARRFQSEDDSSSSDVEGERNRTPQIDVAKAREETVSSPDGTPSFISVDDRLRAQDMKSPPANGKTPLAILPLLSARGRDFGGTHSGQSSDVDSSEDDRARQRKQSSLGLKVVTSRVAEMSLNADGDSAPGNGKRDQSGMGRGTMANRLGDSPVSSSSGCCEEHDHQLGEHNNENEHADDEREKGNADEEDDADEMSDAEIDRAEREDRSIKGSVY</sequence>
<dbReference type="Gene3D" id="3.40.50.1240">
    <property type="entry name" value="Phosphoglycerate mutase-like"/>
    <property type="match status" value="1"/>
</dbReference>
<protein>
    <recommendedName>
        <fullName evidence="4">Phosphoglycerate mutase family domain-containing protein</fullName>
    </recommendedName>
</protein>
<dbReference type="SMART" id="SM00855">
    <property type="entry name" value="PGAM"/>
    <property type="match status" value="1"/>
</dbReference>
<feature type="compositionally biased region" description="Acidic residues" evidence="1">
    <location>
        <begin position="546"/>
        <end position="557"/>
    </location>
</feature>
<dbReference type="EMBL" id="JBAWTH010000052">
    <property type="protein sequence ID" value="KAL2282073.1"/>
    <property type="molecule type" value="Genomic_DNA"/>
</dbReference>
<dbReference type="Proteomes" id="UP001600888">
    <property type="component" value="Unassembled WGS sequence"/>
</dbReference>
<keyword evidence="3" id="KW-1185">Reference proteome</keyword>
<gene>
    <name evidence="2" type="ORF">FJTKL_11134</name>
</gene>
<dbReference type="InterPro" id="IPR052765">
    <property type="entry name" value="PGM-Related"/>
</dbReference>
<dbReference type="InterPro" id="IPR013078">
    <property type="entry name" value="His_Pase_superF_clade-1"/>
</dbReference>
<dbReference type="PANTHER" id="PTHR46192">
    <property type="entry name" value="BROAD-RANGE ACID PHOSPHATASE DET1"/>
    <property type="match status" value="1"/>
</dbReference>
<feature type="compositionally biased region" description="Low complexity" evidence="1">
    <location>
        <begin position="337"/>
        <end position="355"/>
    </location>
</feature>
<dbReference type="InterPro" id="IPR029033">
    <property type="entry name" value="His_PPase_superfam"/>
</dbReference>
<feature type="region of interest" description="Disordered" evidence="1">
    <location>
        <begin position="337"/>
        <end position="574"/>
    </location>
</feature>
<evidence type="ECO:0000313" key="3">
    <source>
        <dbReference type="Proteomes" id="UP001600888"/>
    </source>
</evidence>
<organism evidence="2 3">
    <name type="scientific">Diaporthe vaccinii</name>
    <dbReference type="NCBI Taxonomy" id="105482"/>
    <lineage>
        <taxon>Eukaryota</taxon>
        <taxon>Fungi</taxon>
        <taxon>Dikarya</taxon>
        <taxon>Ascomycota</taxon>
        <taxon>Pezizomycotina</taxon>
        <taxon>Sordariomycetes</taxon>
        <taxon>Sordariomycetidae</taxon>
        <taxon>Diaporthales</taxon>
        <taxon>Diaporthaceae</taxon>
        <taxon>Diaporthe</taxon>
        <taxon>Diaporthe eres species complex</taxon>
    </lineage>
</organism>
<feature type="region of interest" description="Disordered" evidence="1">
    <location>
        <begin position="238"/>
        <end position="287"/>
    </location>
</feature>
<feature type="compositionally biased region" description="Basic and acidic residues" evidence="1">
    <location>
        <begin position="519"/>
        <end position="545"/>
    </location>
</feature>
<feature type="compositionally biased region" description="Basic and acidic residues" evidence="1">
    <location>
        <begin position="558"/>
        <end position="574"/>
    </location>
</feature>
<dbReference type="CDD" id="cd07067">
    <property type="entry name" value="HP_PGM_like"/>
    <property type="match status" value="1"/>
</dbReference>
<accession>A0ABR4EI35</accession>
<reference evidence="2 3" key="1">
    <citation type="submission" date="2024-03" db="EMBL/GenBank/DDBJ databases">
        <title>A high-quality draft genome sequence of Diaporthe vaccinii, a causative agent of upright dieback and viscid rot disease in cranberry plants.</title>
        <authorList>
            <person name="Sarrasin M."/>
            <person name="Lang B.F."/>
            <person name="Burger G."/>
        </authorList>
    </citation>
    <scope>NUCLEOTIDE SEQUENCE [LARGE SCALE GENOMIC DNA]</scope>
    <source>
        <strain evidence="2 3">IS7</strain>
    </source>
</reference>
<proteinExistence type="predicted"/>
<evidence type="ECO:0008006" key="4">
    <source>
        <dbReference type="Google" id="ProtNLM"/>
    </source>
</evidence>
<comment type="caution">
    <text evidence="2">The sequence shown here is derived from an EMBL/GenBank/DDBJ whole genome shotgun (WGS) entry which is preliminary data.</text>
</comment>
<feature type="compositionally biased region" description="Polar residues" evidence="1">
    <location>
        <begin position="394"/>
        <end position="403"/>
    </location>
</feature>
<evidence type="ECO:0000256" key="1">
    <source>
        <dbReference type="SAM" id="MobiDB-lite"/>
    </source>
</evidence>
<name>A0ABR4EI35_9PEZI</name>